<name>A0ACC1P0C9_9PEZI</name>
<sequence length="484" mass="56132">MAPKLRYVSMERDDLAWEENDKETDVWERSLHKAELYRAIANLIKKYRPGEAVELHKPIRGGYNIFYRLEYKDGSFPEEKVRYEVAAMRCIAAETTIPVPKIYYFGTAAENPTGLGPFMIMEYIEHEMTMSEALKDPTLAPEDSHVLDPNISEQKLEFLYRQMANILLQLSTVTFPRIGSLVEDKDGHFSVSGRPLIQNMNSLLEFTGVTPTLLPAGPYSNTDEWYSALADMHLAQLTFQHNDAVDDEDDARDKYVARQLFRRLASEGRLTSEFEPKEDDNNPPKFPLYSSDLRPSNVLIDKDFRVVGVIDWEFAYAAPAQFSFDPPWWLLLKAPECWPDGYTPWMEAYEPRLKTFLHILEDEEKKMQASSEISSGLTRLSLSNDRSVTLSQGMRKSWENKTWMINYAARNSWEFDFLFWRFLDPKYFGPNEEGDHHARLGLLTEKELEAMEPFIEMKVAESKERILVQWDHDRATAQLAKVMV</sequence>
<gene>
    <name evidence="1" type="ORF">NUW58_g5700</name>
</gene>
<evidence type="ECO:0000313" key="2">
    <source>
        <dbReference type="Proteomes" id="UP001143856"/>
    </source>
</evidence>
<organism evidence="1 2">
    <name type="scientific">Xylaria curta</name>
    <dbReference type="NCBI Taxonomy" id="42375"/>
    <lineage>
        <taxon>Eukaryota</taxon>
        <taxon>Fungi</taxon>
        <taxon>Dikarya</taxon>
        <taxon>Ascomycota</taxon>
        <taxon>Pezizomycotina</taxon>
        <taxon>Sordariomycetes</taxon>
        <taxon>Xylariomycetidae</taxon>
        <taxon>Xylariales</taxon>
        <taxon>Xylariaceae</taxon>
        <taxon>Xylaria</taxon>
    </lineage>
</organism>
<protein>
    <submittedName>
        <fullName evidence="1">Uncharacterized protein</fullName>
    </submittedName>
</protein>
<evidence type="ECO:0000313" key="1">
    <source>
        <dbReference type="EMBL" id="KAJ2985131.1"/>
    </source>
</evidence>
<dbReference type="Proteomes" id="UP001143856">
    <property type="component" value="Unassembled WGS sequence"/>
</dbReference>
<reference evidence="1" key="1">
    <citation type="submission" date="2022-10" db="EMBL/GenBank/DDBJ databases">
        <title>Genome Sequence of Xylaria curta.</title>
        <authorList>
            <person name="Buettner E."/>
        </authorList>
    </citation>
    <scope>NUCLEOTIDE SEQUENCE</scope>
    <source>
        <strain evidence="1">Babe10</strain>
    </source>
</reference>
<dbReference type="EMBL" id="JAPDGR010001159">
    <property type="protein sequence ID" value="KAJ2985131.1"/>
    <property type="molecule type" value="Genomic_DNA"/>
</dbReference>
<proteinExistence type="predicted"/>
<comment type="caution">
    <text evidence="1">The sequence shown here is derived from an EMBL/GenBank/DDBJ whole genome shotgun (WGS) entry which is preliminary data.</text>
</comment>
<keyword evidence="2" id="KW-1185">Reference proteome</keyword>
<accession>A0ACC1P0C9</accession>